<keyword evidence="1" id="KW-0808">Transferase</keyword>
<evidence type="ECO:0000313" key="3">
    <source>
        <dbReference type="Proteomes" id="UP000075288"/>
    </source>
</evidence>
<dbReference type="Gene3D" id="3.40.50.10540">
    <property type="entry name" value="Crotonobetainyl-coa:carnitine coa-transferase, domain 1"/>
    <property type="match status" value="1"/>
</dbReference>
<dbReference type="PANTHER" id="PTHR48207">
    <property type="entry name" value="SUCCINATE--HYDROXYMETHYLGLUTARATE COA-TRANSFERASE"/>
    <property type="match status" value="1"/>
</dbReference>
<name>A0A150JV97_HEYCO</name>
<evidence type="ECO:0000256" key="1">
    <source>
        <dbReference type="ARBA" id="ARBA00022679"/>
    </source>
</evidence>
<accession>A0A150JV97</accession>
<reference evidence="2 3" key="1">
    <citation type="submission" date="2016-01" db="EMBL/GenBank/DDBJ databases">
        <title>Genome Sequences of Twelve Sporeforming Bacillus Species Isolated from Foods.</title>
        <authorList>
            <person name="Berendsen E.M."/>
            <person name="Wells-Bennik M.H."/>
            <person name="Krawcyk A.O."/>
            <person name="De Jong A."/>
            <person name="Holsappel S."/>
            <person name="Eijlander R.T."/>
            <person name="Kuipers O.P."/>
        </authorList>
    </citation>
    <scope>NUCLEOTIDE SEQUENCE [LARGE SCALE GENOMIC DNA]</scope>
    <source>
        <strain evidence="2 3">B4098</strain>
    </source>
</reference>
<gene>
    <name evidence="2" type="ORF">B4098_0804</name>
</gene>
<dbReference type="SUPFAM" id="SSF89796">
    <property type="entry name" value="CoA-transferase family III (CaiB/BaiF)"/>
    <property type="match status" value="1"/>
</dbReference>
<dbReference type="AlphaFoldDB" id="A0A150JV97"/>
<protein>
    <submittedName>
        <fullName evidence="2">Uncharacterized protein</fullName>
    </submittedName>
</protein>
<dbReference type="InterPro" id="IPR023606">
    <property type="entry name" value="CoA-Trfase_III_dom_1_sf"/>
</dbReference>
<dbReference type="PANTHER" id="PTHR48207:SF3">
    <property type="entry name" value="SUCCINATE--HYDROXYMETHYLGLUTARATE COA-TRANSFERASE"/>
    <property type="match status" value="1"/>
</dbReference>
<organism evidence="2 3">
    <name type="scientific">Heyndrickxia coagulans</name>
    <name type="common">Weizmannia coagulans</name>
    <dbReference type="NCBI Taxonomy" id="1398"/>
    <lineage>
        <taxon>Bacteria</taxon>
        <taxon>Bacillati</taxon>
        <taxon>Bacillota</taxon>
        <taxon>Bacilli</taxon>
        <taxon>Bacillales</taxon>
        <taxon>Bacillaceae</taxon>
        <taxon>Heyndrickxia</taxon>
    </lineage>
</organism>
<dbReference type="InterPro" id="IPR050483">
    <property type="entry name" value="CoA-transferase_III_domain"/>
</dbReference>
<dbReference type="InterPro" id="IPR003673">
    <property type="entry name" value="CoA-Trfase_fam_III"/>
</dbReference>
<comment type="caution">
    <text evidence="2">The sequence shown here is derived from an EMBL/GenBank/DDBJ whole genome shotgun (WGS) entry which is preliminary data.</text>
</comment>
<dbReference type="EMBL" id="LQYG01000078">
    <property type="protein sequence ID" value="KYC60988.1"/>
    <property type="molecule type" value="Genomic_DNA"/>
</dbReference>
<dbReference type="PATRIC" id="fig|1398.26.peg.509"/>
<evidence type="ECO:0000313" key="2">
    <source>
        <dbReference type="EMBL" id="KYC60988.1"/>
    </source>
</evidence>
<dbReference type="Proteomes" id="UP000075288">
    <property type="component" value="Unassembled WGS sequence"/>
</dbReference>
<proteinExistence type="predicted"/>
<dbReference type="Pfam" id="PF02515">
    <property type="entry name" value="CoA_transf_3"/>
    <property type="match status" value="1"/>
</dbReference>
<sequence length="89" mass="9638">MDANAGFFYFLKGVDRLKAALSGIKVLDLTRVLAGPFCTMILGDLGAEVIKVEAPGGSDETRGWGPPFQQKVSAHYLCANRNKKALRLI</sequence>
<dbReference type="GO" id="GO:0008410">
    <property type="term" value="F:CoA-transferase activity"/>
    <property type="evidence" value="ECO:0007669"/>
    <property type="project" value="TreeGrafter"/>
</dbReference>